<dbReference type="Proteomes" id="UP000034835">
    <property type="component" value="Unassembled WGS sequence"/>
</dbReference>
<dbReference type="EMBL" id="LCJG01000043">
    <property type="protein sequence ID" value="KKT72246.1"/>
    <property type="molecule type" value="Genomic_DNA"/>
</dbReference>
<protein>
    <submittedName>
        <fullName evidence="1">Uncharacterized protein</fullName>
    </submittedName>
</protein>
<reference evidence="1 2" key="1">
    <citation type="journal article" date="2015" name="Nature">
        <title>rRNA introns, odd ribosomes, and small enigmatic genomes across a large radiation of phyla.</title>
        <authorList>
            <person name="Brown C.T."/>
            <person name="Hug L.A."/>
            <person name="Thomas B.C."/>
            <person name="Sharon I."/>
            <person name="Castelle C.J."/>
            <person name="Singh A."/>
            <person name="Wilkins M.J."/>
            <person name="Williams K.H."/>
            <person name="Banfield J.F."/>
        </authorList>
    </citation>
    <scope>NUCLEOTIDE SEQUENCE [LARGE SCALE GENOMIC DNA]</scope>
</reference>
<accession>A0A0G1JL17</accession>
<evidence type="ECO:0000313" key="1">
    <source>
        <dbReference type="EMBL" id="KKT72246.1"/>
    </source>
</evidence>
<organism evidence="1 2">
    <name type="scientific">Candidatus Collierbacteria bacterium GW2011_GWB1_44_6</name>
    <dbReference type="NCBI Taxonomy" id="1618384"/>
    <lineage>
        <taxon>Bacteria</taxon>
        <taxon>Candidatus Collieribacteriota</taxon>
    </lineage>
</organism>
<sequence>CAAEKDLFKQAENVCQNHLITNQSFGKKCVSEPRDTIQTTDSLSIPRDSTVGADSIKFTCPDNFTSEYKANFCTSQAELVASANKICATHLTCPESAKPTVLKLSERSGVVTAVYHTKIHQLAPVIGSASTSQTLIIPNH</sequence>
<name>A0A0G1JL17_9BACT</name>
<evidence type="ECO:0000313" key="2">
    <source>
        <dbReference type="Proteomes" id="UP000034835"/>
    </source>
</evidence>
<proteinExistence type="predicted"/>
<feature type="non-terminal residue" evidence="1">
    <location>
        <position position="1"/>
    </location>
</feature>
<comment type="caution">
    <text evidence="1">The sequence shown here is derived from an EMBL/GenBank/DDBJ whole genome shotgun (WGS) entry which is preliminary data.</text>
</comment>
<dbReference type="AlphaFoldDB" id="A0A0G1JL17"/>
<gene>
    <name evidence="1" type="ORF">UW68_C0043G0008</name>
</gene>